<evidence type="ECO:0000313" key="2">
    <source>
        <dbReference type="EMBL" id="MDM0046696.1"/>
    </source>
</evidence>
<reference evidence="2" key="1">
    <citation type="submission" date="2023-06" db="EMBL/GenBank/DDBJ databases">
        <authorList>
            <person name="Jiang Y."/>
            <person name="Liu Q."/>
        </authorList>
    </citation>
    <scope>NUCLEOTIDE SEQUENCE</scope>
    <source>
        <strain evidence="2">CGMCC 1.12089</strain>
    </source>
</reference>
<comment type="caution">
    <text evidence="2">The sequence shown here is derived from an EMBL/GenBank/DDBJ whole genome shotgun (WGS) entry which is preliminary data.</text>
</comment>
<keyword evidence="1" id="KW-0472">Membrane</keyword>
<dbReference type="Proteomes" id="UP001174908">
    <property type="component" value="Unassembled WGS sequence"/>
</dbReference>
<feature type="transmembrane region" description="Helical" evidence="1">
    <location>
        <begin position="67"/>
        <end position="90"/>
    </location>
</feature>
<name>A0ABT7NFH1_9BURK</name>
<organism evidence="2 3">
    <name type="scientific">Variovorax dokdonensis</name>
    <dbReference type="NCBI Taxonomy" id="344883"/>
    <lineage>
        <taxon>Bacteria</taxon>
        <taxon>Pseudomonadati</taxon>
        <taxon>Pseudomonadota</taxon>
        <taxon>Betaproteobacteria</taxon>
        <taxon>Burkholderiales</taxon>
        <taxon>Comamonadaceae</taxon>
        <taxon>Variovorax</taxon>
    </lineage>
</organism>
<accession>A0ABT7NFH1</accession>
<sequence length="176" mass="19080">MTSFVQVQAPQQHPGVERALAVATELRAARGRLDGIRGVSAAVLAGVIAAALVALDNMVMGLETAEMVVAWVALSVLIFAVIALGTNVAAKLGDRVATAWKPIAERRAQKRADAQYMAYAEYDPRVMHELQVAISRQEQTEVPAAPAQAAAAEQRDVFEALSLYESTRRARMVRYY</sequence>
<keyword evidence="1" id="KW-1133">Transmembrane helix</keyword>
<keyword evidence="3" id="KW-1185">Reference proteome</keyword>
<protein>
    <recommendedName>
        <fullName evidence="4">Phage holin family protein</fullName>
    </recommendedName>
</protein>
<keyword evidence="1" id="KW-0812">Transmembrane</keyword>
<evidence type="ECO:0000313" key="3">
    <source>
        <dbReference type="Proteomes" id="UP001174908"/>
    </source>
</evidence>
<dbReference type="RefSeq" id="WP_286661811.1">
    <property type="nucleotide sequence ID" value="NZ_JASZYV010000004.1"/>
</dbReference>
<evidence type="ECO:0008006" key="4">
    <source>
        <dbReference type="Google" id="ProtNLM"/>
    </source>
</evidence>
<feature type="transmembrane region" description="Helical" evidence="1">
    <location>
        <begin position="36"/>
        <end position="55"/>
    </location>
</feature>
<proteinExistence type="predicted"/>
<gene>
    <name evidence="2" type="ORF">QTH91_19555</name>
</gene>
<dbReference type="EMBL" id="JASZYV010000004">
    <property type="protein sequence ID" value="MDM0046696.1"/>
    <property type="molecule type" value="Genomic_DNA"/>
</dbReference>
<evidence type="ECO:0000256" key="1">
    <source>
        <dbReference type="SAM" id="Phobius"/>
    </source>
</evidence>